<proteinExistence type="predicted"/>
<evidence type="ECO:0000313" key="1">
    <source>
        <dbReference type="EMBL" id="KAE9387552.1"/>
    </source>
</evidence>
<keyword evidence="2" id="KW-1185">Reference proteome</keyword>
<gene>
    <name evidence="1" type="ORF">BT96DRAFT_948264</name>
</gene>
<evidence type="ECO:0000313" key="2">
    <source>
        <dbReference type="Proteomes" id="UP000799118"/>
    </source>
</evidence>
<dbReference type="Proteomes" id="UP000799118">
    <property type="component" value="Unassembled WGS sequence"/>
</dbReference>
<organism evidence="1 2">
    <name type="scientific">Gymnopus androsaceus JB14</name>
    <dbReference type="NCBI Taxonomy" id="1447944"/>
    <lineage>
        <taxon>Eukaryota</taxon>
        <taxon>Fungi</taxon>
        <taxon>Dikarya</taxon>
        <taxon>Basidiomycota</taxon>
        <taxon>Agaricomycotina</taxon>
        <taxon>Agaricomycetes</taxon>
        <taxon>Agaricomycetidae</taxon>
        <taxon>Agaricales</taxon>
        <taxon>Marasmiineae</taxon>
        <taxon>Omphalotaceae</taxon>
        <taxon>Gymnopus</taxon>
    </lineage>
</organism>
<accession>A0A6A4GP50</accession>
<protein>
    <submittedName>
        <fullName evidence="1">Uncharacterized protein</fullName>
    </submittedName>
</protein>
<reference evidence="1" key="1">
    <citation type="journal article" date="2019" name="Environ. Microbiol.">
        <title>Fungal ecological strategies reflected in gene transcription - a case study of two litter decomposers.</title>
        <authorList>
            <person name="Barbi F."/>
            <person name="Kohler A."/>
            <person name="Barry K."/>
            <person name="Baskaran P."/>
            <person name="Daum C."/>
            <person name="Fauchery L."/>
            <person name="Ihrmark K."/>
            <person name="Kuo A."/>
            <person name="LaButti K."/>
            <person name="Lipzen A."/>
            <person name="Morin E."/>
            <person name="Grigoriev I.V."/>
            <person name="Henrissat B."/>
            <person name="Lindahl B."/>
            <person name="Martin F."/>
        </authorList>
    </citation>
    <scope>NUCLEOTIDE SEQUENCE</scope>
    <source>
        <strain evidence="1">JB14</strain>
    </source>
</reference>
<sequence length="327" mass="37877">MHEDLWRNQGPNKISRMLTLEGQFIPRRVICYVIRQADPEGPAHQYPGRKKPIDHTPLVAQGTWQEHHGDGHEKLAKAALHMGPVSLPIYGYKDKWCSVLPFMRFIPDDQHADCIAHLYLDFVDEYGEIDLSKHPAVVQLKSVHNTPIESVWHWFQQDVGQTLYLRITHGRDNDLFQPHNDLHIFGLTVDALASVNRNLFNWIWPPIVQDELNRFCKMWNLRVPRKQKDKIMPSGVTPLALWEHPECYGGERFSIPVPKELIAKLRKEIKTPYEEAFAFVSPQFNEWANFIYHSLGCPEVDAASAWGLFSRMEVAMKVQMEQEQAAL</sequence>
<name>A0A6A4GP50_9AGAR</name>
<dbReference type="EMBL" id="ML769793">
    <property type="protein sequence ID" value="KAE9387552.1"/>
    <property type="molecule type" value="Genomic_DNA"/>
</dbReference>
<dbReference type="OrthoDB" id="2993821at2759"/>
<dbReference type="AlphaFoldDB" id="A0A6A4GP50"/>